<organism evidence="3 4">
    <name type="scientific">Toxocara canis</name>
    <name type="common">Canine roundworm</name>
    <dbReference type="NCBI Taxonomy" id="6265"/>
    <lineage>
        <taxon>Eukaryota</taxon>
        <taxon>Metazoa</taxon>
        <taxon>Ecdysozoa</taxon>
        <taxon>Nematoda</taxon>
        <taxon>Chromadorea</taxon>
        <taxon>Rhabditida</taxon>
        <taxon>Spirurina</taxon>
        <taxon>Ascaridomorpha</taxon>
        <taxon>Ascaridoidea</taxon>
        <taxon>Toxocaridae</taxon>
        <taxon>Toxocara</taxon>
    </lineage>
</organism>
<keyword evidence="1" id="KW-0812">Transmembrane</keyword>
<reference evidence="2 3" key="2">
    <citation type="submission" date="2018-11" db="EMBL/GenBank/DDBJ databases">
        <authorList>
            <consortium name="Pathogen Informatics"/>
        </authorList>
    </citation>
    <scope>NUCLEOTIDE SEQUENCE [LARGE SCALE GENOMIC DNA]</scope>
</reference>
<name>A0A183U1C5_TOXCA</name>
<dbReference type="WBParaSite" id="TCNE_0000229501-mRNA-1">
    <property type="protein sequence ID" value="TCNE_0000229501-mRNA-1"/>
    <property type="gene ID" value="TCNE_0000229501"/>
</dbReference>
<dbReference type="AlphaFoldDB" id="A0A183U1C5"/>
<proteinExistence type="predicted"/>
<keyword evidence="1" id="KW-0472">Membrane</keyword>
<evidence type="ECO:0000256" key="1">
    <source>
        <dbReference type="SAM" id="Phobius"/>
    </source>
</evidence>
<accession>A0A183U1C5</accession>
<evidence type="ECO:0000313" key="2">
    <source>
        <dbReference type="EMBL" id="VDM27831.1"/>
    </source>
</evidence>
<keyword evidence="3" id="KW-1185">Reference proteome</keyword>
<dbReference type="Proteomes" id="UP000050794">
    <property type="component" value="Unassembled WGS sequence"/>
</dbReference>
<reference evidence="4" key="1">
    <citation type="submission" date="2016-06" db="UniProtKB">
        <authorList>
            <consortium name="WormBaseParasite"/>
        </authorList>
    </citation>
    <scope>IDENTIFICATION</scope>
</reference>
<evidence type="ECO:0000313" key="3">
    <source>
        <dbReference type="Proteomes" id="UP000050794"/>
    </source>
</evidence>
<keyword evidence="1" id="KW-1133">Transmembrane helix</keyword>
<dbReference type="EMBL" id="UYWY01002206">
    <property type="protein sequence ID" value="VDM27831.1"/>
    <property type="molecule type" value="Genomic_DNA"/>
</dbReference>
<evidence type="ECO:0000313" key="4">
    <source>
        <dbReference type="WBParaSite" id="TCNE_0000229501-mRNA-1"/>
    </source>
</evidence>
<feature type="transmembrane region" description="Helical" evidence="1">
    <location>
        <begin position="6"/>
        <end position="22"/>
    </location>
</feature>
<protein>
    <submittedName>
        <fullName evidence="4">Secreted protein</fullName>
    </submittedName>
</protein>
<sequence length="77" mass="8390">MQPGAAAYAVYIVLLSVLLHSLKTPTFGTFIIPEKRLLVLTLIVSHTAKSEGLIMCEHGDNSKGLTRRLRSNLTSPV</sequence>
<gene>
    <name evidence="2" type="ORF">TCNE_LOCUS2295</name>
</gene>